<evidence type="ECO:0000256" key="5">
    <source>
        <dbReference type="ARBA" id="ARBA00023136"/>
    </source>
</evidence>
<feature type="transmembrane region" description="Helical" evidence="7">
    <location>
        <begin position="654"/>
        <end position="675"/>
    </location>
</feature>
<dbReference type="SUPFAM" id="SSF82866">
    <property type="entry name" value="Multidrug efflux transporter AcrB transmembrane domain"/>
    <property type="match status" value="2"/>
</dbReference>
<evidence type="ECO:0000256" key="4">
    <source>
        <dbReference type="ARBA" id="ARBA00022989"/>
    </source>
</evidence>
<feature type="transmembrane region" description="Helical" evidence="7">
    <location>
        <begin position="612"/>
        <end position="633"/>
    </location>
</feature>
<evidence type="ECO:0000256" key="3">
    <source>
        <dbReference type="ARBA" id="ARBA00022692"/>
    </source>
</evidence>
<evidence type="ECO:0000256" key="7">
    <source>
        <dbReference type="SAM" id="Phobius"/>
    </source>
</evidence>
<dbReference type="RefSeq" id="WP_377416215.1">
    <property type="nucleotide sequence ID" value="NZ_JBHSPR010000001.1"/>
</dbReference>
<feature type="transmembrane region" description="Helical" evidence="7">
    <location>
        <begin position="687"/>
        <end position="713"/>
    </location>
</feature>
<evidence type="ECO:0000313" key="9">
    <source>
        <dbReference type="EMBL" id="MFC6014754.1"/>
    </source>
</evidence>
<feature type="transmembrane region" description="Helical" evidence="7">
    <location>
        <begin position="323"/>
        <end position="345"/>
    </location>
</feature>
<evidence type="ECO:0000256" key="6">
    <source>
        <dbReference type="SAM" id="MobiDB-lite"/>
    </source>
</evidence>
<keyword evidence="2" id="KW-1003">Cell membrane</keyword>
<feature type="region of interest" description="Disordered" evidence="6">
    <location>
        <begin position="1"/>
        <end position="23"/>
    </location>
</feature>
<reference evidence="10" key="1">
    <citation type="journal article" date="2019" name="Int. J. Syst. Evol. Microbiol.">
        <title>The Global Catalogue of Microorganisms (GCM) 10K type strain sequencing project: providing services to taxonomists for standard genome sequencing and annotation.</title>
        <authorList>
            <consortium name="The Broad Institute Genomics Platform"/>
            <consortium name="The Broad Institute Genome Sequencing Center for Infectious Disease"/>
            <person name="Wu L."/>
            <person name="Ma J."/>
        </authorList>
    </citation>
    <scope>NUCLEOTIDE SEQUENCE [LARGE SCALE GENOMIC DNA]</scope>
    <source>
        <strain evidence="10">ZS-35-S2</strain>
    </source>
</reference>
<feature type="domain" description="Membrane transport protein MMPL" evidence="8">
    <location>
        <begin position="422"/>
        <end position="722"/>
    </location>
</feature>
<sequence length="781" mass="81014">MTTSSILPPPTTRAEPSAGPARRPGNLAARIAGWSARHRATAVLGWLLFVIAATALSTVLGTVEVTDSENGHGDSRRADEIIAAAGFPDRAGEVVLIESDELLTDAPAFRAAVAATIAAVERTGRVENIHSDAVSADRHATLVTFDLTGPAEGAADRVGPVRDAVAGVQRDHPDLYVAQTGGASIGEALGKTLDADMHRLSMLSIPVTLGILIVAFGALLAAVLPMGLALTAFLGSLGLLALASRLAPAVDTTMHLMLLMGLAVGVDYCLFYLRREREERAKGATGEQALAIAAATSGRSVLISALTVIIAMSGMFLTQDATFISLAVGTILVVATAGVGALTVLPAVLSKLGDRVDLGRVPGLYRRQSSGRGTRAFLGAVLRRPGLSATLAVAALLALALPLLGMRTAEEDVTALKNPGPALSAFLRVQAAFPGGAEPAVVAIRADDVTTPALTAAIDNLRTEAVATGRLHEPVSVEVNPDRTVALVRLGLSGSGVDATSEQAVRTLREQVIPRTVQGVGGAEVLVTGLAASSVDFNAALGRSVPLVFGFVLGLAFLLMLVSFRSLVVALTAIVLNLLSVAAAYGLLVVVFQHGWGAALLDFTSVGSITNWVPLFLFVILFGLSMDYHVFILSRIREGHDRGWPSRLAISRGIRGTAGVITSAAVVMVAVFALFTTGSLVSMKELGFGLAVAVLIDATIVRAVLLPSVMVLLGHHNWYLPRWLEWLPRLSHGEAPHGQQPQVFAPAVPAHVPAAGGQPYASAGGPGYLSVGEQSHGAPRH</sequence>
<keyword evidence="4 7" id="KW-1133">Transmembrane helix</keyword>
<protein>
    <submittedName>
        <fullName evidence="9">MMPL family transporter</fullName>
    </submittedName>
</protein>
<dbReference type="InterPro" id="IPR004869">
    <property type="entry name" value="MMPL_dom"/>
</dbReference>
<feature type="transmembrane region" description="Helical" evidence="7">
    <location>
        <begin position="544"/>
        <end position="562"/>
    </location>
</feature>
<feature type="transmembrane region" description="Helical" evidence="7">
    <location>
        <begin position="569"/>
        <end position="592"/>
    </location>
</feature>
<evidence type="ECO:0000259" key="8">
    <source>
        <dbReference type="Pfam" id="PF03176"/>
    </source>
</evidence>
<feature type="transmembrane region" description="Helical" evidence="7">
    <location>
        <begin position="43"/>
        <end position="63"/>
    </location>
</feature>
<feature type="transmembrane region" description="Helical" evidence="7">
    <location>
        <begin position="207"/>
        <end position="234"/>
    </location>
</feature>
<gene>
    <name evidence="9" type="ORF">ACFP2T_00885</name>
</gene>
<dbReference type="PANTHER" id="PTHR33406:SF13">
    <property type="entry name" value="MEMBRANE PROTEIN YDFJ"/>
    <property type="match status" value="1"/>
</dbReference>
<proteinExistence type="predicted"/>
<feature type="domain" description="Membrane transport protein MMPL" evidence="8">
    <location>
        <begin position="93"/>
        <end position="359"/>
    </location>
</feature>
<evidence type="ECO:0000256" key="1">
    <source>
        <dbReference type="ARBA" id="ARBA00004651"/>
    </source>
</evidence>
<feature type="transmembrane region" description="Helical" evidence="7">
    <location>
        <begin position="254"/>
        <end position="273"/>
    </location>
</feature>
<organism evidence="9 10">
    <name type="scientific">Plantactinospora solaniradicis</name>
    <dbReference type="NCBI Taxonomy" id="1723736"/>
    <lineage>
        <taxon>Bacteria</taxon>
        <taxon>Bacillati</taxon>
        <taxon>Actinomycetota</taxon>
        <taxon>Actinomycetes</taxon>
        <taxon>Micromonosporales</taxon>
        <taxon>Micromonosporaceae</taxon>
        <taxon>Plantactinospora</taxon>
    </lineage>
</organism>
<dbReference type="PANTHER" id="PTHR33406">
    <property type="entry name" value="MEMBRANE PROTEIN MJ1562-RELATED"/>
    <property type="match status" value="1"/>
</dbReference>
<feature type="transmembrane region" description="Helical" evidence="7">
    <location>
        <begin position="385"/>
        <end position="404"/>
    </location>
</feature>
<evidence type="ECO:0000313" key="10">
    <source>
        <dbReference type="Proteomes" id="UP001596203"/>
    </source>
</evidence>
<dbReference type="EMBL" id="JBHSPR010000001">
    <property type="protein sequence ID" value="MFC6014754.1"/>
    <property type="molecule type" value="Genomic_DNA"/>
</dbReference>
<dbReference type="Pfam" id="PF03176">
    <property type="entry name" value="MMPL"/>
    <property type="match status" value="2"/>
</dbReference>
<keyword evidence="5 7" id="KW-0472">Membrane</keyword>
<keyword evidence="3 7" id="KW-0812">Transmembrane</keyword>
<feature type="transmembrane region" description="Helical" evidence="7">
    <location>
        <begin position="300"/>
        <end position="317"/>
    </location>
</feature>
<evidence type="ECO:0000256" key="2">
    <source>
        <dbReference type="ARBA" id="ARBA00022475"/>
    </source>
</evidence>
<keyword evidence="10" id="KW-1185">Reference proteome</keyword>
<comment type="subcellular location">
    <subcellularLocation>
        <location evidence="1">Cell membrane</location>
        <topology evidence="1">Multi-pass membrane protein</topology>
    </subcellularLocation>
</comment>
<dbReference type="Proteomes" id="UP001596203">
    <property type="component" value="Unassembled WGS sequence"/>
</dbReference>
<accession>A0ABW1K192</accession>
<dbReference type="Gene3D" id="1.20.1640.10">
    <property type="entry name" value="Multidrug efflux transporter AcrB transmembrane domain"/>
    <property type="match status" value="2"/>
</dbReference>
<dbReference type="InterPro" id="IPR050545">
    <property type="entry name" value="Mycobact_MmpL"/>
</dbReference>
<comment type="caution">
    <text evidence="9">The sequence shown here is derived from an EMBL/GenBank/DDBJ whole genome shotgun (WGS) entry which is preliminary data.</text>
</comment>
<name>A0ABW1K192_9ACTN</name>